<dbReference type="PROSITE" id="PS51257">
    <property type="entry name" value="PROKAR_LIPOPROTEIN"/>
    <property type="match status" value="1"/>
</dbReference>
<evidence type="ECO:0000313" key="1">
    <source>
        <dbReference type="EMBL" id="TWT61624.1"/>
    </source>
</evidence>
<proteinExistence type="predicted"/>
<dbReference type="InterPro" id="IPR011989">
    <property type="entry name" value="ARM-like"/>
</dbReference>
<gene>
    <name evidence="1" type="ORF">Pan54_23600</name>
</gene>
<dbReference type="Proteomes" id="UP000316095">
    <property type="component" value="Unassembled WGS sequence"/>
</dbReference>
<comment type="caution">
    <text evidence="1">The sequence shown here is derived from an EMBL/GenBank/DDBJ whole genome shotgun (WGS) entry which is preliminary data.</text>
</comment>
<keyword evidence="2" id="KW-1185">Reference proteome</keyword>
<dbReference type="Gene3D" id="1.25.10.10">
    <property type="entry name" value="Leucine-rich Repeat Variant"/>
    <property type="match status" value="1"/>
</dbReference>
<dbReference type="OrthoDB" id="289043at2"/>
<dbReference type="SUPFAM" id="SSF48371">
    <property type="entry name" value="ARM repeat"/>
    <property type="match status" value="1"/>
</dbReference>
<organism evidence="1 2">
    <name type="scientific">Rubinisphaera italica</name>
    <dbReference type="NCBI Taxonomy" id="2527969"/>
    <lineage>
        <taxon>Bacteria</taxon>
        <taxon>Pseudomonadati</taxon>
        <taxon>Planctomycetota</taxon>
        <taxon>Planctomycetia</taxon>
        <taxon>Planctomycetales</taxon>
        <taxon>Planctomycetaceae</taxon>
        <taxon>Rubinisphaera</taxon>
    </lineage>
</organism>
<protein>
    <submittedName>
        <fullName evidence="1">HEAT repeat protein</fullName>
    </submittedName>
</protein>
<sequence>MSKIRTYLTCGLMTASLTGCQMGPSFKESILGQKPVVPAENLTESAEETKLSEGLESVVTNEEEIVVREATLSRTIEEPLVTTAPEPEPEKETATEAEAEKPGRFTRFVNWVKRTDSKKAKLEEKSREQNLLDEATSAAKQTAELDIPTAADGQLGESVSDADALSKQIAELIESKPESAPVAESEEFIAEMLENSAKIEQAEVEDSSEIDVAFDLASYADASVKKQELAEKVSEKVSESTKVSEEILADAGSMPEWANTEVAAAVAKAAEKSNEEFAWTNEPVTSDVAESKDETTPEEAFAVEDTAEVSESTAKLVIDDSVDSEAIEVEVEVAKAESTKPEKKTAVATTPAISNDILHLLDEALGDTSWRNAGALSAVKRKPETASSSAEIKQIAELLTSDETNLRIQGLRRAYERGGDSVLLSDVIAEMMNDSDPNVRAHAACTLYHWNQSIDEVTKTLGEVVTCDDQKAVQLSAMYLGDMSRQSETIVPILETALVSADGLSSLYISEALLKHNPEHVDAMFRLTAMMRNKDVQVRWLTAHTLGSVTGKLKPYAIEALRCGLRDIDDQVRCASALSLGGLGETPDIVVAELQFISAHAAPEVRDAANIALECLYEK</sequence>
<name>A0A5C5XFQ0_9PLAN</name>
<dbReference type="RefSeq" id="WP_146503586.1">
    <property type="nucleotide sequence ID" value="NZ_SJPG01000001.1"/>
</dbReference>
<dbReference type="AlphaFoldDB" id="A0A5C5XFQ0"/>
<evidence type="ECO:0000313" key="2">
    <source>
        <dbReference type="Proteomes" id="UP000316095"/>
    </source>
</evidence>
<dbReference type="InterPro" id="IPR016024">
    <property type="entry name" value="ARM-type_fold"/>
</dbReference>
<reference evidence="1 2" key="1">
    <citation type="submission" date="2019-02" db="EMBL/GenBank/DDBJ databases">
        <title>Deep-cultivation of Planctomycetes and their phenomic and genomic characterization uncovers novel biology.</title>
        <authorList>
            <person name="Wiegand S."/>
            <person name="Jogler M."/>
            <person name="Boedeker C."/>
            <person name="Pinto D."/>
            <person name="Vollmers J."/>
            <person name="Rivas-Marin E."/>
            <person name="Kohn T."/>
            <person name="Peeters S.H."/>
            <person name="Heuer A."/>
            <person name="Rast P."/>
            <person name="Oberbeckmann S."/>
            <person name="Bunk B."/>
            <person name="Jeske O."/>
            <person name="Meyerdierks A."/>
            <person name="Storesund J.E."/>
            <person name="Kallscheuer N."/>
            <person name="Luecker S."/>
            <person name="Lage O.M."/>
            <person name="Pohl T."/>
            <person name="Merkel B.J."/>
            <person name="Hornburger P."/>
            <person name="Mueller R.-W."/>
            <person name="Bruemmer F."/>
            <person name="Labrenz M."/>
            <person name="Spormann A.M."/>
            <person name="Op Den Camp H."/>
            <person name="Overmann J."/>
            <person name="Amann R."/>
            <person name="Jetten M.S.M."/>
            <person name="Mascher T."/>
            <person name="Medema M.H."/>
            <person name="Devos D.P."/>
            <person name="Kaster A.-K."/>
            <person name="Ovreas L."/>
            <person name="Rohde M."/>
            <person name="Galperin M.Y."/>
            <person name="Jogler C."/>
        </authorList>
    </citation>
    <scope>NUCLEOTIDE SEQUENCE [LARGE SCALE GENOMIC DNA]</scope>
    <source>
        <strain evidence="1 2">Pan54</strain>
    </source>
</reference>
<dbReference type="EMBL" id="SJPG01000001">
    <property type="protein sequence ID" value="TWT61624.1"/>
    <property type="molecule type" value="Genomic_DNA"/>
</dbReference>
<accession>A0A5C5XFQ0</accession>